<evidence type="ECO:0000313" key="2">
    <source>
        <dbReference type="EMBL" id="GLR12389.1"/>
    </source>
</evidence>
<keyword evidence="1" id="KW-0732">Signal</keyword>
<dbReference type="Gene3D" id="2.40.160.20">
    <property type="match status" value="1"/>
</dbReference>
<accession>A0ABQ5YHI8</accession>
<reference evidence="3" key="1">
    <citation type="journal article" date="2019" name="Int. J. Syst. Evol. Microbiol.">
        <title>The Global Catalogue of Microorganisms (GCM) 10K type strain sequencing project: providing services to taxonomists for standard genome sequencing and annotation.</title>
        <authorList>
            <consortium name="The Broad Institute Genomics Platform"/>
            <consortium name="The Broad Institute Genome Sequencing Center for Infectious Disease"/>
            <person name="Wu L."/>
            <person name="Ma J."/>
        </authorList>
    </citation>
    <scope>NUCLEOTIDE SEQUENCE [LARGE SCALE GENOMIC DNA]</scope>
    <source>
        <strain evidence="3">NBRC 110044</strain>
    </source>
</reference>
<feature type="chain" id="PRO_5046653650" description="Porin family protein" evidence="1">
    <location>
        <begin position="24"/>
        <end position="197"/>
    </location>
</feature>
<gene>
    <name evidence="2" type="ORF">GCM10007907_11790</name>
</gene>
<evidence type="ECO:0000256" key="1">
    <source>
        <dbReference type="SAM" id="SignalP"/>
    </source>
</evidence>
<feature type="signal peptide" evidence="1">
    <location>
        <begin position="1"/>
        <end position="23"/>
    </location>
</feature>
<comment type="caution">
    <text evidence="2">The sequence shown here is derived from an EMBL/GenBank/DDBJ whole genome shotgun (WGS) entry which is preliminary data.</text>
</comment>
<protein>
    <recommendedName>
        <fullName evidence="4">Porin family protein</fullName>
    </recommendedName>
</protein>
<dbReference type="Proteomes" id="UP001156706">
    <property type="component" value="Unassembled WGS sequence"/>
</dbReference>
<evidence type="ECO:0008006" key="4">
    <source>
        <dbReference type="Google" id="ProtNLM"/>
    </source>
</evidence>
<proteinExistence type="predicted"/>
<dbReference type="EMBL" id="BSOG01000001">
    <property type="protein sequence ID" value="GLR12389.1"/>
    <property type="molecule type" value="Genomic_DNA"/>
</dbReference>
<evidence type="ECO:0000313" key="3">
    <source>
        <dbReference type="Proteomes" id="UP001156706"/>
    </source>
</evidence>
<dbReference type="RefSeq" id="WP_284195513.1">
    <property type="nucleotide sequence ID" value="NZ_BSOG01000001.1"/>
</dbReference>
<sequence length="197" mass="21314">MITRGLKLACAGLLLSAPLTALADGGRVPHPSLRLMMTGGITAGGDTIYVANYDNGSNSSIRAGDKVNLGVGAYWRRENSPWSLQLTANYHTDNASAANGRVDFKRYPIEFLGHYHFENNLYVGGGLRYAAKSKFTLERNGSFSRVDVDSKPGLVAELGWEPVADLLLTLRYVAEEYEIDGAKFDGNHVGVTGAVLF</sequence>
<organism evidence="2 3">
    <name type="scientific">Chitinimonas prasina</name>
    <dbReference type="NCBI Taxonomy" id="1434937"/>
    <lineage>
        <taxon>Bacteria</taxon>
        <taxon>Pseudomonadati</taxon>
        <taxon>Pseudomonadota</taxon>
        <taxon>Betaproteobacteria</taxon>
        <taxon>Neisseriales</taxon>
        <taxon>Chitinibacteraceae</taxon>
        <taxon>Chitinimonas</taxon>
    </lineage>
</organism>
<name>A0ABQ5YHI8_9NEIS</name>
<keyword evidence="3" id="KW-1185">Reference proteome</keyword>